<keyword evidence="2" id="KW-1185">Reference proteome</keyword>
<organism evidence="1 2">
    <name type="scientific">Mythimna separata</name>
    <name type="common">Oriental armyworm</name>
    <name type="synonym">Pseudaletia separata</name>
    <dbReference type="NCBI Taxonomy" id="271217"/>
    <lineage>
        <taxon>Eukaryota</taxon>
        <taxon>Metazoa</taxon>
        <taxon>Ecdysozoa</taxon>
        <taxon>Arthropoda</taxon>
        <taxon>Hexapoda</taxon>
        <taxon>Insecta</taxon>
        <taxon>Pterygota</taxon>
        <taxon>Neoptera</taxon>
        <taxon>Endopterygota</taxon>
        <taxon>Lepidoptera</taxon>
        <taxon>Glossata</taxon>
        <taxon>Ditrysia</taxon>
        <taxon>Noctuoidea</taxon>
        <taxon>Noctuidae</taxon>
        <taxon>Noctuinae</taxon>
        <taxon>Hadenini</taxon>
        <taxon>Mythimna</taxon>
    </lineage>
</organism>
<evidence type="ECO:0000313" key="1">
    <source>
        <dbReference type="EMBL" id="KAJ8717778.1"/>
    </source>
</evidence>
<comment type="caution">
    <text evidence="1">The sequence shown here is derived from an EMBL/GenBank/DDBJ whole genome shotgun (WGS) entry which is preliminary data.</text>
</comment>
<reference evidence="1" key="1">
    <citation type="submission" date="2023-03" db="EMBL/GenBank/DDBJ databases">
        <title>Chromosome-level genomes of two armyworms, Mythimna separata and Mythimna loreyi, provide insights into the biosynthesis and reception of sex pheromones.</title>
        <authorList>
            <person name="Zhao H."/>
        </authorList>
    </citation>
    <scope>NUCLEOTIDE SEQUENCE</scope>
    <source>
        <strain evidence="1">BeijingLab</strain>
        <tissue evidence="1">Pupa</tissue>
    </source>
</reference>
<proteinExistence type="predicted"/>
<dbReference type="EMBL" id="JARGEI010000016">
    <property type="protein sequence ID" value="KAJ8717778.1"/>
    <property type="molecule type" value="Genomic_DNA"/>
</dbReference>
<gene>
    <name evidence="1" type="ORF">PYW07_005708</name>
</gene>
<dbReference type="AlphaFoldDB" id="A0AAD8DQX9"/>
<protein>
    <submittedName>
        <fullName evidence="1">Uncharacterized protein</fullName>
    </submittedName>
</protein>
<dbReference type="Proteomes" id="UP001231518">
    <property type="component" value="Chromosome 18"/>
</dbReference>
<evidence type="ECO:0000313" key="2">
    <source>
        <dbReference type="Proteomes" id="UP001231518"/>
    </source>
</evidence>
<name>A0AAD8DQX9_MYTSE</name>
<accession>A0AAD8DQX9</accession>
<sequence length="151" mass="17939">MDSDSLFVNQTELYEILCKFLTNIKKDGSERKTVDNYKRKAQMLETYRNDYLKNHRKMCELSDFDHVYFKKGCFETAQEVYLNIKENIDKTIELKRRRYNHHQATGLSSSLTRNIVDRKKGRHNHNQVRRLAMKGPHNESIHSTWTEGPAC</sequence>